<dbReference type="GO" id="GO:0030599">
    <property type="term" value="F:pectinesterase activity"/>
    <property type="evidence" value="ECO:0007669"/>
    <property type="project" value="InterPro"/>
</dbReference>
<gene>
    <name evidence="5" type="ORF">BOLC6T38095H</name>
</gene>
<dbReference type="Pfam" id="PF01095">
    <property type="entry name" value="Pectinesterase"/>
    <property type="match status" value="1"/>
</dbReference>
<dbReference type="EMBL" id="LR031880">
    <property type="protein sequence ID" value="VDD62642.1"/>
    <property type="molecule type" value="Genomic_DNA"/>
</dbReference>
<accession>A0A3P6H3A3</accession>
<keyword evidence="2" id="KW-0378">Hydrolase</keyword>
<dbReference type="SUPFAM" id="SSF51126">
    <property type="entry name" value="Pectin lyase-like"/>
    <property type="match status" value="1"/>
</dbReference>
<comment type="pathway">
    <text evidence="1">Glycan metabolism; pectin degradation; 2-dehydro-3-deoxy-D-gluconate from pectin: step 1/5.</text>
</comment>
<dbReference type="InterPro" id="IPR000070">
    <property type="entry name" value="Pectinesterase_cat"/>
</dbReference>
<dbReference type="GO" id="GO:0045490">
    <property type="term" value="P:pectin catabolic process"/>
    <property type="evidence" value="ECO:0007669"/>
    <property type="project" value="UniProtKB-UniPathway"/>
</dbReference>
<dbReference type="GO" id="GO:0042545">
    <property type="term" value="P:cell wall modification"/>
    <property type="evidence" value="ECO:0007669"/>
    <property type="project" value="InterPro"/>
</dbReference>
<keyword evidence="3" id="KW-0063">Aspartyl esterase</keyword>
<dbReference type="AlphaFoldDB" id="A0A3P6H3A3"/>
<proteinExistence type="predicted"/>
<organism evidence="5">
    <name type="scientific">Brassica oleracea</name>
    <name type="common">Wild cabbage</name>
    <dbReference type="NCBI Taxonomy" id="3712"/>
    <lineage>
        <taxon>Eukaryota</taxon>
        <taxon>Viridiplantae</taxon>
        <taxon>Streptophyta</taxon>
        <taxon>Embryophyta</taxon>
        <taxon>Tracheophyta</taxon>
        <taxon>Spermatophyta</taxon>
        <taxon>Magnoliopsida</taxon>
        <taxon>eudicotyledons</taxon>
        <taxon>Gunneridae</taxon>
        <taxon>Pentapetalae</taxon>
        <taxon>rosids</taxon>
        <taxon>malvids</taxon>
        <taxon>Brassicales</taxon>
        <taxon>Brassicaceae</taxon>
        <taxon>Brassiceae</taxon>
        <taxon>Brassica</taxon>
    </lineage>
</organism>
<dbReference type="InterPro" id="IPR011050">
    <property type="entry name" value="Pectin_lyase_fold/virulence"/>
</dbReference>
<sequence length="113" mass="12331">MSELFTSGSMSLFETLRNCVAVGRRLSFVGTASVNDLNGVTVVNRKLLGVEETEEFPSWLKRVDRELLGTPTMAIQADITVSKDGSGTVKTIAEAIKKAPEQISRRFVIDVKA</sequence>
<evidence type="ECO:0000256" key="1">
    <source>
        <dbReference type="ARBA" id="ARBA00005184"/>
    </source>
</evidence>
<evidence type="ECO:0000313" key="5">
    <source>
        <dbReference type="EMBL" id="VDD62642.1"/>
    </source>
</evidence>
<name>A0A3P6H3A3_BRAOL</name>
<protein>
    <recommendedName>
        <fullName evidence="4">Pectinesterase catalytic domain-containing protein</fullName>
    </recommendedName>
</protein>
<dbReference type="InterPro" id="IPR012334">
    <property type="entry name" value="Pectin_lyas_fold"/>
</dbReference>
<evidence type="ECO:0000259" key="4">
    <source>
        <dbReference type="Pfam" id="PF01095"/>
    </source>
</evidence>
<feature type="domain" description="Pectinesterase catalytic" evidence="4">
    <location>
        <begin position="78"/>
        <end position="113"/>
    </location>
</feature>
<evidence type="ECO:0000256" key="3">
    <source>
        <dbReference type="ARBA" id="ARBA00023085"/>
    </source>
</evidence>
<dbReference type="UniPathway" id="UPA00545">
    <property type="reaction ID" value="UER00823"/>
</dbReference>
<reference evidence="5" key="1">
    <citation type="submission" date="2018-11" db="EMBL/GenBank/DDBJ databases">
        <authorList>
            <consortium name="Genoscope - CEA"/>
            <person name="William W."/>
        </authorList>
    </citation>
    <scope>NUCLEOTIDE SEQUENCE</scope>
</reference>
<dbReference type="Gene3D" id="2.160.20.10">
    <property type="entry name" value="Single-stranded right-handed beta-helix, Pectin lyase-like"/>
    <property type="match status" value="1"/>
</dbReference>
<evidence type="ECO:0000256" key="2">
    <source>
        <dbReference type="ARBA" id="ARBA00022801"/>
    </source>
</evidence>